<dbReference type="AlphaFoldDB" id="A0A448PG55"/>
<dbReference type="Proteomes" id="UP000269542">
    <property type="component" value="Chromosome"/>
</dbReference>
<gene>
    <name evidence="2" type="ORF">NCTC13354_01622</name>
</gene>
<accession>A0A448PG55</accession>
<keyword evidence="1" id="KW-0472">Membrane</keyword>
<evidence type="ECO:0000313" key="2">
    <source>
        <dbReference type="EMBL" id="VEI13896.1"/>
    </source>
</evidence>
<keyword evidence="3" id="KW-1185">Reference proteome</keyword>
<feature type="transmembrane region" description="Helical" evidence="1">
    <location>
        <begin position="98"/>
        <end position="123"/>
    </location>
</feature>
<keyword evidence="1" id="KW-0812">Transmembrane</keyword>
<feature type="transmembrane region" description="Helical" evidence="1">
    <location>
        <begin position="57"/>
        <end position="78"/>
    </location>
</feature>
<proteinExistence type="predicted"/>
<dbReference type="EMBL" id="LR134476">
    <property type="protein sequence ID" value="VEI13896.1"/>
    <property type="molecule type" value="Genomic_DNA"/>
</dbReference>
<feature type="transmembrane region" description="Helical" evidence="1">
    <location>
        <begin position="221"/>
        <end position="246"/>
    </location>
</feature>
<feature type="transmembrane region" description="Helical" evidence="1">
    <location>
        <begin position="135"/>
        <end position="163"/>
    </location>
</feature>
<organism evidence="2 3">
    <name type="scientific">Trueperella bialowiezensis</name>
    <dbReference type="NCBI Taxonomy" id="312285"/>
    <lineage>
        <taxon>Bacteria</taxon>
        <taxon>Bacillati</taxon>
        <taxon>Actinomycetota</taxon>
        <taxon>Actinomycetes</taxon>
        <taxon>Actinomycetales</taxon>
        <taxon>Actinomycetaceae</taxon>
        <taxon>Trueperella</taxon>
    </lineage>
</organism>
<keyword evidence="1" id="KW-1133">Transmembrane helix</keyword>
<feature type="transmembrane region" description="Helical" evidence="1">
    <location>
        <begin position="21"/>
        <end position="45"/>
    </location>
</feature>
<dbReference type="KEGG" id="tbw:NCTC13354_01622"/>
<evidence type="ECO:0000256" key="1">
    <source>
        <dbReference type="SAM" id="Phobius"/>
    </source>
</evidence>
<evidence type="ECO:0000313" key="3">
    <source>
        <dbReference type="Proteomes" id="UP000269542"/>
    </source>
</evidence>
<protein>
    <submittedName>
        <fullName evidence="2">ABC-type uncharacterized transport system, permease component</fullName>
    </submittedName>
</protein>
<reference evidence="2 3" key="1">
    <citation type="submission" date="2018-12" db="EMBL/GenBank/DDBJ databases">
        <authorList>
            <consortium name="Pathogen Informatics"/>
        </authorList>
    </citation>
    <scope>NUCLEOTIDE SEQUENCE [LARGE SCALE GENOMIC DNA]</scope>
    <source>
        <strain evidence="2 3">NCTC13354</strain>
    </source>
</reference>
<name>A0A448PG55_9ACTO</name>
<feature type="transmembrane region" description="Helical" evidence="1">
    <location>
        <begin position="175"/>
        <end position="201"/>
    </location>
</feature>
<sequence length="258" mass="26434">MGFFGRIQSTFTVSRASSIAFATFGTTLVTIVISPLLSITFNVLLGSDLGAPDLARTAHAATLVGMGLGVTSGVVSKVATDRNLGVFQEVHQYRRLDVAYWIGSALMPMVLVLPTGLACLGAIALATGAAGFESFAVLSVLTLGVLTVGALLGVSMAGLGVAMSDPYQGSNIASAIVPILAGVIVPAGLFPQWLSAVSYAIPCSGIVRALTDVLAGAGFDWFAILTDLSVSFVWACGGLSMVGVAIRKMRSGLKFNSL</sequence>